<feature type="chain" id="PRO_5046617221" evidence="3">
    <location>
        <begin position="22"/>
        <end position="161"/>
    </location>
</feature>
<sequence>MALKIGLLLIACTLLVGEAIASRKLKVEGIAAFPESESLSTAGSMAPAGAPGPAKEGPKIPRPAPFDLRTMAPAPQPLVSEGGREVKGKPIPSGLHAFLDQAFLEMEQRINMRTDTAMRANHSGWVLCLSLIVILSAIVSATSGYTCTDLYLIKQHIYGTS</sequence>
<comment type="caution">
    <text evidence="4">The sequence shown here is derived from an EMBL/GenBank/DDBJ whole genome shotgun (WGS) entry which is preliminary data.</text>
</comment>
<evidence type="ECO:0000256" key="2">
    <source>
        <dbReference type="SAM" id="Phobius"/>
    </source>
</evidence>
<keyword evidence="2" id="KW-0812">Transmembrane</keyword>
<organism evidence="4 5">
    <name type="scientific">Coccomyxa subellipsoidea</name>
    <dbReference type="NCBI Taxonomy" id="248742"/>
    <lineage>
        <taxon>Eukaryota</taxon>
        <taxon>Viridiplantae</taxon>
        <taxon>Chlorophyta</taxon>
        <taxon>core chlorophytes</taxon>
        <taxon>Trebouxiophyceae</taxon>
        <taxon>Trebouxiophyceae incertae sedis</taxon>
        <taxon>Coccomyxaceae</taxon>
        <taxon>Coccomyxa</taxon>
    </lineage>
</organism>
<dbReference type="EMBL" id="JALJOT010000014">
    <property type="protein sequence ID" value="KAK9903323.1"/>
    <property type="molecule type" value="Genomic_DNA"/>
</dbReference>
<feature type="region of interest" description="Disordered" evidence="1">
    <location>
        <begin position="40"/>
        <end position="67"/>
    </location>
</feature>
<feature type="transmembrane region" description="Helical" evidence="2">
    <location>
        <begin position="124"/>
        <end position="145"/>
    </location>
</feature>
<keyword evidence="3" id="KW-0732">Signal</keyword>
<evidence type="ECO:0000313" key="4">
    <source>
        <dbReference type="EMBL" id="KAK9903323.1"/>
    </source>
</evidence>
<keyword evidence="5" id="KW-1185">Reference proteome</keyword>
<gene>
    <name evidence="4" type="ORF">WJX75_002773</name>
</gene>
<protein>
    <submittedName>
        <fullName evidence="4">Uncharacterized protein</fullName>
    </submittedName>
</protein>
<feature type="compositionally biased region" description="Low complexity" evidence="1">
    <location>
        <begin position="42"/>
        <end position="55"/>
    </location>
</feature>
<dbReference type="Proteomes" id="UP001491310">
    <property type="component" value="Unassembled WGS sequence"/>
</dbReference>
<reference evidence="4 5" key="1">
    <citation type="journal article" date="2024" name="Nat. Commun.">
        <title>Phylogenomics reveals the evolutionary origins of lichenization in chlorophyte algae.</title>
        <authorList>
            <person name="Puginier C."/>
            <person name="Libourel C."/>
            <person name="Otte J."/>
            <person name="Skaloud P."/>
            <person name="Haon M."/>
            <person name="Grisel S."/>
            <person name="Petersen M."/>
            <person name="Berrin J.G."/>
            <person name="Delaux P.M."/>
            <person name="Dal Grande F."/>
            <person name="Keller J."/>
        </authorList>
    </citation>
    <scope>NUCLEOTIDE SEQUENCE [LARGE SCALE GENOMIC DNA]</scope>
    <source>
        <strain evidence="4 5">SAG 216-7</strain>
    </source>
</reference>
<evidence type="ECO:0000256" key="3">
    <source>
        <dbReference type="SAM" id="SignalP"/>
    </source>
</evidence>
<evidence type="ECO:0000256" key="1">
    <source>
        <dbReference type="SAM" id="MobiDB-lite"/>
    </source>
</evidence>
<keyword evidence="2" id="KW-1133">Transmembrane helix</keyword>
<accession>A0ABR2YDR6</accession>
<feature type="signal peptide" evidence="3">
    <location>
        <begin position="1"/>
        <end position="21"/>
    </location>
</feature>
<evidence type="ECO:0000313" key="5">
    <source>
        <dbReference type="Proteomes" id="UP001491310"/>
    </source>
</evidence>
<proteinExistence type="predicted"/>
<keyword evidence="2" id="KW-0472">Membrane</keyword>
<name>A0ABR2YDR6_9CHLO</name>